<evidence type="ECO:0000256" key="1">
    <source>
        <dbReference type="ARBA" id="ARBA00004651"/>
    </source>
</evidence>
<feature type="transmembrane region" description="Helical" evidence="8">
    <location>
        <begin position="218"/>
        <end position="241"/>
    </location>
</feature>
<feature type="transmembrane region" description="Helical" evidence="8">
    <location>
        <begin position="322"/>
        <end position="352"/>
    </location>
</feature>
<reference evidence="9 10" key="1">
    <citation type="journal article" date="2023" name="Microbiol. Spectr.">
        <title>Symbiosis of Carpenter Bees with Uncharacterized Lactic Acid Bacteria Showing NAD Auxotrophy.</title>
        <authorList>
            <person name="Kawasaki S."/>
            <person name="Ozawa K."/>
            <person name="Mori T."/>
            <person name="Yamamoto A."/>
            <person name="Ito M."/>
            <person name="Ohkuma M."/>
            <person name="Sakamoto M."/>
            <person name="Matsutani M."/>
        </authorList>
    </citation>
    <scope>NUCLEOTIDE SEQUENCE [LARGE SCALE GENOMIC DNA]</scope>
    <source>
        <strain evidence="9 10">KimC2</strain>
    </source>
</reference>
<feature type="transmembrane region" description="Helical" evidence="8">
    <location>
        <begin position="161"/>
        <end position="184"/>
    </location>
</feature>
<keyword evidence="5 8" id="KW-0812">Transmembrane</keyword>
<evidence type="ECO:0000256" key="7">
    <source>
        <dbReference type="ARBA" id="ARBA00023136"/>
    </source>
</evidence>
<keyword evidence="7 8" id="KW-0472">Membrane</keyword>
<evidence type="ECO:0000256" key="4">
    <source>
        <dbReference type="ARBA" id="ARBA00022475"/>
    </source>
</evidence>
<dbReference type="RefSeq" id="WP_317695214.1">
    <property type="nucleotide sequence ID" value="NZ_AP026801.1"/>
</dbReference>
<keyword evidence="10" id="KW-1185">Reference proteome</keyword>
<protein>
    <submittedName>
        <fullName evidence="9">AI-2E family transporter</fullName>
    </submittedName>
</protein>
<dbReference type="GO" id="GO:0005886">
    <property type="term" value="C:plasma membrane"/>
    <property type="evidence" value="ECO:0007669"/>
    <property type="project" value="UniProtKB-SubCell"/>
</dbReference>
<keyword evidence="3" id="KW-0813">Transport</keyword>
<comment type="subcellular location">
    <subcellularLocation>
        <location evidence="1">Cell membrane</location>
        <topology evidence="1">Multi-pass membrane protein</topology>
    </subcellularLocation>
</comment>
<dbReference type="InterPro" id="IPR002549">
    <property type="entry name" value="AI-2E-like"/>
</dbReference>
<evidence type="ECO:0000256" key="2">
    <source>
        <dbReference type="ARBA" id="ARBA00009773"/>
    </source>
</evidence>
<gene>
    <name evidence="9" type="ORF">KIMC2_13300</name>
</gene>
<dbReference type="PANTHER" id="PTHR21716:SF53">
    <property type="entry name" value="PERMEASE PERM-RELATED"/>
    <property type="match status" value="1"/>
</dbReference>
<evidence type="ECO:0000256" key="3">
    <source>
        <dbReference type="ARBA" id="ARBA00022448"/>
    </source>
</evidence>
<keyword evidence="6 8" id="KW-1133">Transmembrane helix</keyword>
<feature type="transmembrane region" description="Helical" evidence="8">
    <location>
        <begin position="12"/>
        <end position="34"/>
    </location>
</feature>
<proteinExistence type="inferred from homology"/>
<feature type="transmembrane region" description="Helical" evidence="8">
    <location>
        <begin position="283"/>
        <end position="302"/>
    </location>
</feature>
<evidence type="ECO:0000313" key="9">
    <source>
        <dbReference type="EMBL" id="BDR56768.1"/>
    </source>
</evidence>
<dbReference type="GO" id="GO:0055085">
    <property type="term" value="P:transmembrane transport"/>
    <property type="evidence" value="ECO:0007669"/>
    <property type="project" value="TreeGrafter"/>
</dbReference>
<dbReference type="Proteomes" id="UP001321804">
    <property type="component" value="Chromosome"/>
</dbReference>
<dbReference type="PANTHER" id="PTHR21716">
    <property type="entry name" value="TRANSMEMBRANE PROTEIN"/>
    <property type="match status" value="1"/>
</dbReference>
<dbReference type="EMBL" id="AP026801">
    <property type="protein sequence ID" value="BDR56768.1"/>
    <property type="molecule type" value="Genomic_DNA"/>
</dbReference>
<organism evidence="9 10">
    <name type="scientific">Xylocopilactobacillus apis</name>
    <dbReference type="NCBI Taxonomy" id="2932183"/>
    <lineage>
        <taxon>Bacteria</taxon>
        <taxon>Bacillati</taxon>
        <taxon>Bacillota</taxon>
        <taxon>Bacilli</taxon>
        <taxon>Lactobacillales</taxon>
        <taxon>Lactobacillaceae</taxon>
        <taxon>Xylocopilactobacillus</taxon>
    </lineage>
</organism>
<evidence type="ECO:0000256" key="5">
    <source>
        <dbReference type="ARBA" id="ARBA00022692"/>
    </source>
</evidence>
<evidence type="ECO:0000256" key="8">
    <source>
        <dbReference type="SAM" id="Phobius"/>
    </source>
</evidence>
<dbReference type="Pfam" id="PF01594">
    <property type="entry name" value="AI-2E_transport"/>
    <property type="match status" value="1"/>
</dbReference>
<feature type="transmembrane region" description="Helical" evidence="8">
    <location>
        <begin position="247"/>
        <end position="276"/>
    </location>
</feature>
<evidence type="ECO:0000256" key="6">
    <source>
        <dbReference type="ARBA" id="ARBA00022989"/>
    </source>
</evidence>
<accession>A0AAU9DP46</accession>
<dbReference type="KEGG" id="xak:KIMC2_13300"/>
<evidence type="ECO:0000313" key="10">
    <source>
        <dbReference type="Proteomes" id="UP001321804"/>
    </source>
</evidence>
<keyword evidence="4" id="KW-1003">Cell membrane</keyword>
<comment type="similarity">
    <text evidence="2">Belongs to the autoinducer-2 exporter (AI-2E) (TC 2.A.86) family.</text>
</comment>
<feature type="transmembrane region" description="Helical" evidence="8">
    <location>
        <begin position="40"/>
        <end position="62"/>
    </location>
</feature>
<dbReference type="AlphaFoldDB" id="A0AAU9DP46"/>
<sequence>MFAKIKKSPLLYWSLEALIVVSAIFVFTKISFIFSPIIQFISIVFVPIVIAGFLFFLLNPLVKWLTKHKVPKSLSIFLAILLLIGVIASLIIAIVPNIVTQASQIIGHLPRIISEAQKSYHQVLQNKFVQKYHLYDSFNKFDLRKVINGVFNFATTSGVQVVTSIGGIIFTIFAIPVILIYFLIDGDKFTGSVTKLFPKSLRIYVSGLLSKMGNTIQMYLFGQLIEGLFVGICIFIGYSIIKMPYSFLLGFIAGIFTLVPYVGPMIAIIPALIIALTVSFREVFAVMIVVTIVSQIDGNFVYPNLIAHNLKIHPLTIILLLYVASNIFGFLGTMFIVPAYGILKTLVVYIYTEVKNYRARKKNQQLSLFKNDQGV</sequence>
<name>A0AAU9DP46_9LACO</name>
<feature type="transmembrane region" description="Helical" evidence="8">
    <location>
        <begin position="74"/>
        <end position="95"/>
    </location>
</feature>